<keyword evidence="1" id="KW-0472">Membrane</keyword>
<keyword evidence="3" id="KW-1185">Reference proteome</keyword>
<dbReference type="Proteomes" id="UP000313359">
    <property type="component" value="Unassembled WGS sequence"/>
</dbReference>
<dbReference type="EMBL" id="ML122305">
    <property type="protein sequence ID" value="RPD54532.1"/>
    <property type="molecule type" value="Genomic_DNA"/>
</dbReference>
<dbReference type="AlphaFoldDB" id="A0A5C2RSB3"/>
<evidence type="ECO:0000256" key="1">
    <source>
        <dbReference type="SAM" id="Phobius"/>
    </source>
</evidence>
<gene>
    <name evidence="2" type="ORF">L227DRAFT_556299</name>
</gene>
<reference evidence="2" key="1">
    <citation type="journal article" date="2018" name="Genome Biol. Evol.">
        <title>Genomics and development of Lentinus tigrinus, a white-rot wood-decaying mushroom with dimorphic fruiting bodies.</title>
        <authorList>
            <person name="Wu B."/>
            <person name="Xu Z."/>
            <person name="Knudson A."/>
            <person name="Carlson A."/>
            <person name="Chen N."/>
            <person name="Kovaka S."/>
            <person name="LaButti K."/>
            <person name="Lipzen A."/>
            <person name="Pennachio C."/>
            <person name="Riley R."/>
            <person name="Schakwitz W."/>
            <person name="Umezawa K."/>
            <person name="Ohm R.A."/>
            <person name="Grigoriev I.V."/>
            <person name="Nagy L.G."/>
            <person name="Gibbons J."/>
            <person name="Hibbett D."/>
        </authorList>
    </citation>
    <scope>NUCLEOTIDE SEQUENCE [LARGE SCALE GENOMIC DNA]</scope>
    <source>
        <strain evidence="2">ALCF2SS1-6</strain>
    </source>
</reference>
<keyword evidence="1" id="KW-0812">Transmembrane</keyword>
<name>A0A5C2RSB3_9APHY</name>
<evidence type="ECO:0000313" key="2">
    <source>
        <dbReference type="EMBL" id="RPD54532.1"/>
    </source>
</evidence>
<proteinExistence type="predicted"/>
<evidence type="ECO:0000313" key="3">
    <source>
        <dbReference type="Proteomes" id="UP000313359"/>
    </source>
</evidence>
<dbReference type="OrthoDB" id="2798046at2759"/>
<sequence>MDIPQSSLRFAYTILVSSFFVFLSYVLDRPINGHKLSIGRFCLFGAYDIKYKATVFSETYTFTFTAASLTWRFHLPSASNPRWCTLTCDSIFYTSTTGDISTASLETILWFFPVFFRQTAGPWANITIDGLRIRVHRSTETPYFIQRLRENLVGTFLTGEVLRADVFRTTFRFAGLSERPEEKPVGKYCTKPLTAHDDDEMSFAVLARGLHINNREGRIYTFGRIDSQIRRDWVRDRGSLALVAEECRWVHVYFPFEYVAPRSGFTSLLSSLFHFPIDFVRTFNYPVSSTNLYVTRLDVTFDRFRLRDAELLKQGFSLVQEKSITSGIDWSDVFFDAVMHACKPADEPQPEDGDGRDDD</sequence>
<organism evidence="2 3">
    <name type="scientific">Lentinus tigrinus ALCF2SS1-6</name>
    <dbReference type="NCBI Taxonomy" id="1328759"/>
    <lineage>
        <taxon>Eukaryota</taxon>
        <taxon>Fungi</taxon>
        <taxon>Dikarya</taxon>
        <taxon>Basidiomycota</taxon>
        <taxon>Agaricomycotina</taxon>
        <taxon>Agaricomycetes</taxon>
        <taxon>Polyporales</taxon>
        <taxon>Polyporaceae</taxon>
        <taxon>Lentinus</taxon>
    </lineage>
</organism>
<keyword evidence="1" id="KW-1133">Transmembrane helix</keyword>
<feature type="transmembrane region" description="Helical" evidence="1">
    <location>
        <begin position="6"/>
        <end position="27"/>
    </location>
</feature>
<accession>A0A5C2RSB3</accession>
<protein>
    <submittedName>
        <fullName evidence="2">Uncharacterized protein</fullName>
    </submittedName>
</protein>